<dbReference type="Proteomes" id="UP000221165">
    <property type="component" value="Unassembled WGS sequence"/>
</dbReference>
<evidence type="ECO:0000313" key="3">
    <source>
        <dbReference type="Proteomes" id="UP000221165"/>
    </source>
</evidence>
<feature type="compositionally biased region" description="Basic and acidic residues" evidence="1">
    <location>
        <begin position="57"/>
        <end position="90"/>
    </location>
</feature>
<dbReference type="GeneID" id="94431677"/>
<dbReference type="EMBL" id="MIGC01004634">
    <property type="protein sequence ID" value="PHJ17844.1"/>
    <property type="molecule type" value="Genomic_DNA"/>
</dbReference>
<reference evidence="2 3" key="1">
    <citation type="journal article" date="2017" name="Int. J. Parasitol.">
        <title>The genome of the protozoan parasite Cystoisospora suis and a reverse vaccinology approach to identify vaccine candidates.</title>
        <authorList>
            <person name="Palmieri N."/>
            <person name="Shrestha A."/>
            <person name="Ruttkowski B."/>
            <person name="Beck T."/>
            <person name="Vogl C."/>
            <person name="Tomley F."/>
            <person name="Blake D.P."/>
            <person name="Joachim A."/>
        </authorList>
    </citation>
    <scope>NUCLEOTIDE SEQUENCE [LARGE SCALE GENOMIC DNA]</scope>
    <source>
        <strain evidence="2 3">Wien I</strain>
    </source>
</reference>
<keyword evidence="3" id="KW-1185">Reference proteome</keyword>
<organism evidence="2 3">
    <name type="scientific">Cystoisospora suis</name>
    <dbReference type="NCBI Taxonomy" id="483139"/>
    <lineage>
        <taxon>Eukaryota</taxon>
        <taxon>Sar</taxon>
        <taxon>Alveolata</taxon>
        <taxon>Apicomplexa</taxon>
        <taxon>Conoidasida</taxon>
        <taxon>Coccidia</taxon>
        <taxon>Eucoccidiorida</taxon>
        <taxon>Eimeriorina</taxon>
        <taxon>Sarcocystidae</taxon>
        <taxon>Cystoisospora</taxon>
    </lineage>
</organism>
<protein>
    <submittedName>
        <fullName evidence="2">Uncharacterized protein</fullName>
    </submittedName>
</protein>
<sequence length="90" mass="10759">MRKFLAEIEAKLHTLEESKKSLIEEHENVIKDLKESKSEVSRQLKKNEEEVESLTQKLREEKKTRSDLSHAKDTLEQEKNREIQELRQTK</sequence>
<feature type="region of interest" description="Disordered" evidence="1">
    <location>
        <begin position="35"/>
        <end position="90"/>
    </location>
</feature>
<accession>A0A2C6KMZ2</accession>
<comment type="caution">
    <text evidence="2">The sequence shown here is derived from an EMBL/GenBank/DDBJ whole genome shotgun (WGS) entry which is preliminary data.</text>
</comment>
<proteinExistence type="predicted"/>
<dbReference type="RefSeq" id="XP_067919558.1">
    <property type="nucleotide sequence ID" value="XM_068068466.1"/>
</dbReference>
<dbReference type="SUPFAM" id="SSF90257">
    <property type="entry name" value="Myosin rod fragments"/>
    <property type="match status" value="1"/>
</dbReference>
<dbReference type="VEuPathDB" id="ToxoDB:CSUI_008332"/>
<feature type="compositionally biased region" description="Basic and acidic residues" evidence="1">
    <location>
        <begin position="35"/>
        <end position="48"/>
    </location>
</feature>
<gene>
    <name evidence="2" type="ORF">CSUI_008332</name>
</gene>
<evidence type="ECO:0000313" key="2">
    <source>
        <dbReference type="EMBL" id="PHJ17844.1"/>
    </source>
</evidence>
<name>A0A2C6KMZ2_9APIC</name>
<feature type="non-terminal residue" evidence="2">
    <location>
        <position position="90"/>
    </location>
</feature>
<evidence type="ECO:0000256" key="1">
    <source>
        <dbReference type="SAM" id="MobiDB-lite"/>
    </source>
</evidence>
<dbReference type="AlphaFoldDB" id="A0A2C6KMZ2"/>